<dbReference type="Proteomes" id="UP001344658">
    <property type="component" value="Unassembled WGS sequence"/>
</dbReference>
<evidence type="ECO:0000259" key="1">
    <source>
        <dbReference type="Pfam" id="PF14417"/>
    </source>
</evidence>
<sequence length="277" mass="29245">MAERACAERTPRTVAVERLSPGDHACLAFTGPDDRWALRAAFTTAGLARGERVMIFGSGVAAALERLSSYGVPARQAAAEGRLAALPDSPGWDPVRGFDAAARVGYWVAATDDALTRGFTGLRVAGDMSWVCERGVAGEELTAYERELTPLFARLGFTALCEYDRGLFPPALLEQALAAHPLAVLPAPGALHAERTGDALRLAGDADLATRAAFEWAVADSGLTEIDLTGLAFIDASCARALLRLSGGVVLECTAAQLRVLLLCGLRQVEGVLVRVR</sequence>
<dbReference type="EMBL" id="JAZEWV010000002">
    <property type="protein sequence ID" value="MEE4541193.1"/>
    <property type="molecule type" value="Genomic_DNA"/>
</dbReference>
<protein>
    <submittedName>
        <fullName evidence="2">MEDS domain-containing protein</fullName>
    </submittedName>
</protein>
<name>A0ABU7P5V3_9ACTN</name>
<evidence type="ECO:0000313" key="3">
    <source>
        <dbReference type="Proteomes" id="UP001344658"/>
    </source>
</evidence>
<dbReference type="RefSeq" id="WP_330793073.1">
    <property type="nucleotide sequence ID" value="NZ_JAZEWV010000002.1"/>
</dbReference>
<accession>A0ABU7P5V3</accession>
<comment type="caution">
    <text evidence="2">The sequence shown here is derived from an EMBL/GenBank/DDBJ whole genome shotgun (WGS) entry which is preliminary data.</text>
</comment>
<feature type="domain" description="MEDS" evidence="1">
    <location>
        <begin position="23"/>
        <end position="181"/>
    </location>
</feature>
<reference evidence="2 3" key="1">
    <citation type="submission" date="2023-12" db="EMBL/GenBank/DDBJ databases">
        <title>Streptomyces sp. V4-01.</title>
        <authorList>
            <person name="Somphong A."/>
            <person name="Phongsopitanun W."/>
        </authorList>
    </citation>
    <scope>NUCLEOTIDE SEQUENCE [LARGE SCALE GENOMIC DNA]</scope>
    <source>
        <strain evidence="2 3">V4-01</strain>
    </source>
</reference>
<gene>
    <name evidence="2" type="ORF">V2S66_04325</name>
</gene>
<organism evidence="2 3">
    <name type="scientific">Actinacidiphila polyblastidii</name>
    <dbReference type="NCBI Taxonomy" id="3110430"/>
    <lineage>
        <taxon>Bacteria</taxon>
        <taxon>Bacillati</taxon>
        <taxon>Actinomycetota</taxon>
        <taxon>Actinomycetes</taxon>
        <taxon>Kitasatosporales</taxon>
        <taxon>Streptomycetaceae</taxon>
        <taxon>Actinacidiphila</taxon>
    </lineage>
</organism>
<dbReference type="InterPro" id="IPR025847">
    <property type="entry name" value="MEDS_domain"/>
</dbReference>
<dbReference type="Pfam" id="PF14417">
    <property type="entry name" value="MEDS"/>
    <property type="match status" value="1"/>
</dbReference>
<evidence type="ECO:0000313" key="2">
    <source>
        <dbReference type="EMBL" id="MEE4541193.1"/>
    </source>
</evidence>
<proteinExistence type="predicted"/>
<keyword evidence="3" id="KW-1185">Reference proteome</keyword>